<dbReference type="Pfam" id="PF00172">
    <property type="entry name" value="Zn_clus"/>
    <property type="match status" value="1"/>
</dbReference>
<accession>A0AA38VIC3</accession>
<evidence type="ECO:0000256" key="9">
    <source>
        <dbReference type="SAM" id="Phobius"/>
    </source>
</evidence>
<dbReference type="EMBL" id="JANBVO010000017">
    <property type="protein sequence ID" value="KAJ9144235.1"/>
    <property type="molecule type" value="Genomic_DNA"/>
</dbReference>
<dbReference type="InterPro" id="IPR001138">
    <property type="entry name" value="Zn2Cys6_DnaBD"/>
</dbReference>
<evidence type="ECO:0000256" key="2">
    <source>
        <dbReference type="ARBA" id="ARBA00022723"/>
    </source>
</evidence>
<evidence type="ECO:0000256" key="7">
    <source>
        <dbReference type="ARBA" id="ARBA00023242"/>
    </source>
</evidence>
<comment type="caution">
    <text evidence="11">The sequence shown here is derived from an EMBL/GenBank/DDBJ whole genome shotgun (WGS) entry which is preliminary data.</text>
</comment>
<keyword evidence="7" id="KW-0539">Nucleus</keyword>
<feature type="transmembrane region" description="Helical" evidence="9">
    <location>
        <begin position="300"/>
        <end position="320"/>
    </location>
</feature>
<keyword evidence="2" id="KW-0479">Metal-binding</keyword>
<dbReference type="CDD" id="cd00067">
    <property type="entry name" value="GAL4"/>
    <property type="match status" value="1"/>
</dbReference>
<keyword evidence="4" id="KW-0805">Transcription regulation</keyword>
<dbReference type="GO" id="GO:0006351">
    <property type="term" value="P:DNA-templated transcription"/>
    <property type="evidence" value="ECO:0007669"/>
    <property type="project" value="InterPro"/>
</dbReference>
<dbReference type="SUPFAM" id="SSF57701">
    <property type="entry name" value="Zn2/Cys6 DNA-binding domain"/>
    <property type="match status" value="1"/>
</dbReference>
<evidence type="ECO:0000256" key="5">
    <source>
        <dbReference type="ARBA" id="ARBA00023125"/>
    </source>
</evidence>
<dbReference type="PROSITE" id="PS50048">
    <property type="entry name" value="ZN2_CY6_FUNGAL_2"/>
    <property type="match status" value="1"/>
</dbReference>
<evidence type="ECO:0000256" key="4">
    <source>
        <dbReference type="ARBA" id="ARBA00023015"/>
    </source>
</evidence>
<evidence type="ECO:0000256" key="8">
    <source>
        <dbReference type="SAM" id="MobiDB-lite"/>
    </source>
</evidence>
<sequence>MPSSPLSTGQARFSCQRCHRRKKRCDRTLPQCENCRLAHVSCSFLDDDRQVGSYSVAFVRGLEAKVRALEHELASASGASRAATNDQAESPNGTSNNAEYAGPLPLDLEAAPWVDIDTDPFIDVDVRLSDVVPGVGASPHRATPGSLVEGLKLLSLEAAAERYLGSTSGVSFARLTQMVLQRLSPDRAEFVFRGRHEEEEVRQDQPLIPDALNSIMNNFKNSLTAYPTLFGDFSLSDIFEPPDVLASLELPEEAHLQHLVEFYFAHSHTLYPIINQLEFTAALRQIHQNPQDQLARSPLWLFRIWIVLAIGATAHCSVSLMEESEPMLYYNKAMQYFELALGYGDMAALEVITLQVSYSFFNQLGPNTWFLVGLAARMAVGMGLHAACTYDSMPPDLAERRKRVFFSIYMMDRVVSMALGRPFALHDDDIDVTPFMDVDITPDGILRPPRNSLQPSTMAIPLHILSLRRLASKIAKQVYSKTPQVGDRDEVTRCLHNELIEWRRSVPFPLPDIHPSVPHSSTSWYDFNFYTHLAMLYRPSPLFPTLDQSRVKILADAAAMSIRQAINMHRQKRFAYNWLNLLSVFTAALSLIYAVTAQPDNLVSVLKETGAVGDLNLVLELFGTLSIKYPTVEKIRTMLQEVVTRYNELCSGV</sequence>
<gene>
    <name evidence="11" type="ORF">NKR23_g6230</name>
</gene>
<dbReference type="InterPro" id="IPR052202">
    <property type="entry name" value="Yeast_MetPath_Reg"/>
</dbReference>
<reference evidence="11" key="1">
    <citation type="submission" date="2022-07" db="EMBL/GenBank/DDBJ databases">
        <title>Fungi with potential for degradation of polypropylene.</title>
        <authorList>
            <person name="Gostincar C."/>
        </authorList>
    </citation>
    <scope>NUCLEOTIDE SEQUENCE</scope>
    <source>
        <strain evidence="11">EXF-13308</strain>
    </source>
</reference>
<dbReference type="SMART" id="SM00906">
    <property type="entry name" value="Fungal_trans"/>
    <property type="match status" value="1"/>
</dbReference>
<dbReference type="GO" id="GO:0005634">
    <property type="term" value="C:nucleus"/>
    <property type="evidence" value="ECO:0007669"/>
    <property type="project" value="UniProtKB-SubCell"/>
</dbReference>
<keyword evidence="3" id="KW-0862">Zinc</keyword>
<dbReference type="GO" id="GO:0000981">
    <property type="term" value="F:DNA-binding transcription factor activity, RNA polymerase II-specific"/>
    <property type="evidence" value="ECO:0007669"/>
    <property type="project" value="InterPro"/>
</dbReference>
<keyword evidence="9" id="KW-1133">Transmembrane helix</keyword>
<dbReference type="SMART" id="SM00066">
    <property type="entry name" value="GAL4"/>
    <property type="match status" value="1"/>
</dbReference>
<dbReference type="InterPro" id="IPR036864">
    <property type="entry name" value="Zn2-C6_fun-type_DNA-bd_sf"/>
</dbReference>
<evidence type="ECO:0000313" key="12">
    <source>
        <dbReference type="Proteomes" id="UP001174694"/>
    </source>
</evidence>
<dbReference type="Proteomes" id="UP001174694">
    <property type="component" value="Unassembled WGS sequence"/>
</dbReference>
<evidence type="ECO:0000259" key="10">
    <source>
        <dbReference type="PROSITE" id="PS50048"/>
    </source>
</evidence>
<evidence type="ECO:0000256" key="3">
    <source>
        <dbReference type="ARBA" id="ARBA00022833"/>
    </source>
</evidence>
<feature type="region of interest" description="Disordered" evidence="8">
    <location>
        <begin position="75"/>
        <end position="101"/>
    </location>
</feature>
<dbReference type="GO" id="GO:0043565">
    <property type="term" value="F:sequence-specific DNA binding"/>
    <property type="evidence" value="ECO:0007669"/>
    <property type="project" value="TreeGrafter"/>
</dbReference>
<proteinExistence type="predicted"/>
<dbReference type="Pfam" id="PF04082">
    <property type="entry name" value="Fungal_trans"/>
    <property type="match status" value="1"/>
</dbReference>
<dbReference type="CDD" id="cd12148">
    <property type="entry name" value="fungal_TF_MHR"/>
    <property type="match status" value="1"/>
</dbReference>
<name>A0AA38VIC3_9PEZI</name>
<keyword evidence="9" id="KW-0812">Transmembrane</keyword>
<comment type="subcellular location">
    <subcellularLocation>
        <location evidence="1">Nucleus</location>
    </subcellularLocation>
</comment>
<organism evidence="11 12">
    <name type="scientific">Pleurostoma richardsiae</name>
    <dbReference type="NCBI Taxonomy" id="41990"/>
    <lineage>
        <taxon>Eukaryota</taxon>
        <taxon>Fungi</taxon>
        <taxon>Dikarya</taxon>
        <taxon>Ascomycota</taxon>
        <taxon>Pezizomycotina</taxon>
        <taxon>Sordariomycetes</taxon>
        <taxon>Sordariomycetidae</taxon>
        <taxon>Calosphaeriales</taxon>
        <taxon>Pleurostomataceae</taxon>
        <taxon>Pleurostoma</taxon>
    </lineage>
</organism>
<feature type="compositionally biased region" description="Polar residues" evidence="8">
    <location>
        <begin position="82"/>
        <end position="98"/>
    </location>
</feature>
<evidence type="ECO:0000313" key="11">
    <source>
        <dbReference type="EMBL" id="KAJ9144235.1"/>
    </source>
</evidence>
<keyword evidence="12" id="KW-1185">Reference proteome</keyword>
<evidence type="ECO:0000256" key="1">
    <source>
        <dbReference type="ARBA" id="ARBA00004123"/>
    </source>
</evidence>
<protein>
    <submittedName>
        <fullName evidence="11">Zn(2)-C6 fungal-type DNA-binding domain</fullName>
    </submittedName>
</protein>
<dbReference type="GO" id="GO:0045944">
    <property type="term" value="P:positive regulation of transcription by RNA polymerase II"/>
    <property type="evidence" value="ECO:0007669"/>
    <property type="project" value="TreeGrafter"/>
</dbReference>
<dbReference type="PANTHER" id="PTHR47782">
    <property type="entry name" value="ZN(II)2CYS6 TRANSCRIPTION FACTOR (EUROFUNG)-RELATED"/>
    <property type="match status" value="1"/>
</dbReference>
<dbReference type="InterPro" id="IPR007219">
    <property type="entry name" value="XnlR_reg_dom"/>
</dbReference>
<dbReference type="Gene3D" id="4.10.240.10">
    <property type="entry name" value="Zn(2)-C6 fungal-type DNA-binding domain"/>
    <property type="match status" value="1"/>
</dbReference>
<feature type="transmembrane region" description="Helical" evidence="9">
    <location>
        <begin position="574"/>
        <end position="595"/>
    </location>
</feature>
<dbReference type="AlphaFoldDB" id="A0AA38VIC3"/>
<feature type="domain" description="Zn(2)-C6 fungal-type" evidence="10">
    <location>
        <begin position="14"/>
        <end position="44"/>
    </location>
</feature>
<evidence type="ECO:0000256" key="6">
    <source>
        <dbReference type="ARBA" id="ARBA00023163"/>
    </source>
</evidence>
<dbReference type="PANTHER" id="PTHR47782:SF12">
    <property type="entry name" value="ZN(II)2CYS6 TRANSCRIPTION FACTOR (EUROFUNG)"/>
    <property type="match status" value="1"/>
</dbReference>
<keyword evidence="6" id="KW-0804">Transcription</keyword>
<keyword evidence="5 11" id="KW-0238">DNA-binding</keyword>
<dbReference type="PROSITE" id="PS00463">
    <property type="entry name" value="ZN2_CY6_FUNGAL_1"/>
    <property type="match status" value="1"/>
</dbReference>
<keyword evidence="9" id="KW-0472">Membrane</keyword>
<dbReference type="GO" id="GO:0008270">
    <property type="term" value="F:zinc ion binding"/>
    <property type="evidence" value="ECO:0007669"/>
    <property type="project" value="InterPro"/>
</dbReference>